<evidence type="ECO:0000259" key="5">
    <source>
        <dbReference type="Pfam" id="PF07730"/>
    </source>
</evidence>
<dbReference type="Gene3D" id="1.20.5.1930">
    <property type="match status" value="1"/>
</dbReference>
<dbReference type="PANTHER" id="PTHR24421">
    <property type="entry name" value="NITRATE/NITRITE SENSOR PROTEIN NARX-RELATED"/>
    <property type="match status" value="1"/>
</dbReference>
<keyword evidence="1" id="KW-0808">Transferase</keyword>
<feature type="region of interest" description="Disordered" evidence="4">
    <location>
        <begin position="196"/>
        <end position="221"/>
    </location>
</feature>
<name>A0A255EAP3_9ACTN</name>
<organism evidence="6 7">
    <name type="scientific">Parenemella sanctibonifatiensis</name>
    <dbReference type="NCBI Taxonomy" id="2016505"/>
    <lineage>
        <taxon>Bacteria</taxon>
        <taxon>Bacillati</taxon>
        <taxon>Actinomycetota</taxon>
        <taxon>Actinomycetes</taxon>
        <taxon>Propionibacteriales</taxon>
        <taxon>Propionibacteriaceae</taxon>
        <taxon>Parenemella</taxon>
    </lineage>
</organism>
<dbReference type="SUPFAM" id="SSF55874">
    <property type="entry name" value="ATPase domain of HSP90 chaperone/DNA topoisomerase II/histidine kinase"/>
    <property type="match status" value="1"/>
</dbReference>
<dbReference type="InterPro" id="IPR011712">
    <property type="entry name" value="Sig_transdc_His_kin_sub3_dim/P"/>
</dbReference>
<accession>A0A255EAP3</accession>
<dbReference type="AlphaFoldDB" id="A0A255EAP3"/>
<evidence type="ECO:0000256" key="2">
    <source>
        <dbReference type="ARBA" id="ARBA00022777"/>
    </source>
</evidence>
<reference evidence="6 7" key="1">
    <citation type="submission" date="2017-07" db="EMBL/GenBank/DDBJ databases">
        <title>Draft whole genome sequences of clinical Proprionibacteriaceae strains.</title>
        <authorList>
            <person name="Bernier A.-M."/>
            <person name="Bernard K."/>
            <person name="Domingo M.-C."/>
        </authorList>
    </citation>
    <scope>NUCLEOTIDE SEQUENCE [LARGE SCALE GENOMIC DNA]</scope>
    <source>
        <strain evidence="6 7">NML 160184</strain>
    </source>
</reference>
<dbReference type="EMBL" id="NMVI01000015">
    <property type="protein sequence ID" value="OYN87991.1"/>
    <property type="molecule type" value="Genomic_DNA"/>
</dbReference>
<comment type="caution">
    <text evidence="6">The sequence shown here is derived from an EMBL/GenBank/DDBJ whole genome shotgun (WGS) entry which is preliminary data.</text>
</comment>
<keyword evidence="2" id="KW-0418">Kinase</keyword>
<evidence type="ECO:0000256" key="3">
    <source>
        <dbReference type="ARBA" id="ARBA00023012"/>
    </source>
</evidence>
<proteinExistence type="predicted"/>
<gene>
    <name evidence="6" type="ORF">CGZ92_05830</name>
</gene>
<dbReference type="InterPro" id="IPR036890">
    <property type="entry name" value="HATPase_C_sf"/>
</dbReference>
<dbReference type="PANTHER" id="PTHR24421:SF63">
    <property type="entry name" value="SENSOR HISTIDINE KINASE DESK"/>
    <property type="match status" value="1"/>
</dbReference>
<evidence type="ECO:0000313" key="6">
    <source>
        <dbReference type="EMBL" id="OYN87991.1"/>
    </source>
</evidence>
<evidence type="ECO:0000256" key="4">
    <source>
        <dbReference type="SAM" id="MobiDB-lite"/>
    </source>
</evidence>
<dbReference type="GO" id="GO:0046983">
    <property type="term" value="F:protein dimerization activity"/>
    <property type="evidence" value="ECO:0007669"/>
    <property type="project" value="InterPro"/>
</dbReference>
<dbReference type="InterPro" id="IPR050482">
    <property type="entry name" value="Sensor_HK_TwoCompSys"/>
</dbReference>
<protein>
    <recommendedName>
        <fullName evidence="5">Signal transduction histidine kinase subgroup 3 dimerisation and phosphoacceptor domain-containing protein</fullName>
    </recommendedName>
</protein>
<dbReference type="GO" id="GO:0000155">
    <property type="term" value="F:phosphorelay sensor kinase activity"/>
    <property type="evidence" value="ECO:0007669"/>
    <property type="project" value="InterPro"/>
</dbReference>
<keyword evidence="3" id="KW-0902">Two-component regulatory system</keyword>
<evidence type="ECO:0000313" key="7">
    <source>
        <dbReference type="Proteomes" id="UP000216533"/>
    </source>
</evidence>
<dbReference type="Gene3D" id="3.30.565.10">
    <property type="entry name" value="Histidine kinase-like ATPase, C-terminal domain"/>
    <property type="match status" value="1"/>
</dbReference>
<dbReference type="CDD" id="cd16917">
    <property type="entry name" value="HATPase_UhpB-NarQ-NarX-like"/>
    <property type="match status" value="1"/>
</dbReference>
<feature type="domain" description="Signal transduction histidine kinase subgroup 3 dimerisation and phosphoacceptor" evidence="5">
    <location>
        <begin position="37"/>
        <end position="102"/>
    </location>
</feature>
<dbReference type="GO" id="GO:0016020">
    <property type="term" value="C:membrane"/>
    <property type="evidence" value="ECO:0007669"/>
    <property type="project" value="InterPro"/>
</dbReference>
<evidence type="ECO:0000256" key="1">
    <source>
        <dbReference type="ARBA" id="ARBA00022679"/>
    </source>
</evidence>
<dbReference type="Proteomes" id="UP000216533">
    <property type="component" value="Unassembled WGS sequence"/>
</dbReference>
<sequence length="221" mass="23637">MAVMMAYSVVMWGHNAEVADELRSVRAENALLAVAAERERIGRDLHDLLGHSLTAVAVKAGLARRLAQQDPAAAEREMAEVESLARDALIDVRATVTGMREVRLPHELTTARAVLEAADVAVTISPTVPDLTEERSELLGWAVREAVTNVVRHADARHCSIEVTDTGVRIRDDGQGIRAAPGNGLRGLRERLETAGGSLSLTPGSADARRPGTLVEASVMT</sequence>
<dbReference type="Pfam" id="PF07730">
    <property type="entry name" value="HisKA_3"/>
    <property type="match status" value="1"/>
</dbReference>